<dbReference type="Proteomes" id="UP000071392">
    <property type="component" value="Unassembled WGS sequence"/>
</dbReference>
<reference evidence="1 2" key="1">
    <citation type="submission" date="2016-02" db="EMBL/GenBank/DDBJ databases">
        <authorList>
            <person name="Wen L."/>
            <person name="He K."/>
            <person name="Yang H."/>
        </authorList>
    </citation>
    <scope>NUCLEOTIDE SEQUENCE [LARGE SCALE GENOMIC DNA]</scope>
    <source>
        <strain evidence="1 2">CV41</strain>
    </source>
</reference>
<proteinExistence type="predicted"/>
<sequence length="190" mass="20833">MVGRIEGDHYVAPGGLYRVKIPVLLQLGGTISDTGNVVVFRDDYSVHVSIGAFELDATQRWELSTMEREDYLNAFFTTLVMPDFARMFPGSQIEATQFDAGRLGGVVFCVTLLPGGSMFPTPFAEARAALPVAKRGNLIFAQNGVIYVLSTELSERLGKAHKMTAEEENALLASRLDALLATMQFAEPRR</sequence>
<evidence type="ECO:0000313" key="2">
    <source>
        <dbReference type="Proteomes" id="UP000071392"/>
    </source>
</evidence>
<dbReference type="STRING" id="1548208.AXK12_07640"/>
<evidence type="ECO:0000313" key="1">
    <source>
        <dbReference type="EMBL" id="KXU34338.1"/>
    </source>
</evidence>
<dbReference type="EMBL" id="LSZP01000059">
    <property type="protein sequence ID" value="KXU34338.1"/>
    <property type="molecule type" value="Genomic_DNA"/>
</dbReference>
<comment type="caution">
    <text evidence="1">The sequence shown here is derived from an EMBL/GenBank/DDBJ whole genome shotgun (WGS) entry which is preliminary data.</text>
</comment>
<keyword evidence="2" id="KW-1185">Reference proteome</keyword>
<accession>A0A139SID4</accession>
<organism evidence="1 2">
    <name type="scientific">Cephaloticoccus capnophilus</name>
    <dbReference type="NCBI Taxonomy" id="1548208"/>
    <lineage>
        <taxon>Bacteria</taxon>
        <taxon>Pseudomonadati</taxon>
        <taxon>Verrucomicrobiota</taxon>
        <taxon>Opitutia</taxon>
        <taxon>Opitutales</taxon>
        <taxon>Opitutaceae</taxon>
        <taxon>Cephaloticoccus</taxon>
    </lineage>
</organism>
<dbReference type="AlphaFoldDB" id="A0A139SID4"/>
<gene>
    <name evidence="1" type="ORF">AXK12_07640</name>
</gene>
<name>A0A139SID4_9BACT</name>
<protein>
    <submittedName>
        <fullName evidence="1">Uncharacterized protein</fullName>
    </submittedName>
</protein>